<dbReference type="InterPro" id="IPR016066">
    <property type="entry name" value="A-D-PHexomutase_CS"/>
</dbReference>
<dbReference type="GeneID" id="107227134"/>
<feature type="domain" description="Alpha-D-phosphohexomutase C-terminal" evidence="7">
    <location>
        <begin position="536"/>
        <end position="568"/>
    </location>
</feature>
<feature type="domain" description="Alpha-D-phosphohexomutase alpha/beta/alpha" evidence="10">
    <location>
        <begin position="337"/>
        <end position="459"/>
    </location>
</feature>
<evidence type="ECO:0000256" key="4">
    <source>
        <dbReference type="ARBA" id="ARBA00022723"/>
    </source>
</evidence>
<evidence type="ECO:0000256" key="2">
    <source>
        <dbReference type="ARBA" id="ARBA00010231"/>
    </source>
</evidence>
<dbReference type="Pfam" id="PF02879">
    <property type="entry name" value="PGM_PMM_II"/>
    <property type="match status" value="1"/>
</dbReference>
<comment type="similarity">
    <text evidence="2">Belongs to the phosphohexose mutase family.</text>
</comment>
<comment type="cofactor">
    <cofactor evidence="1">
        <name>Mg(2+)</name>
        <dbReference type="ChEBI" id="CHEBI:18420"/>
    </cofactor>
</comment>
<dbReference type="GO" id="GO:0006006">
    <property type="term" value="P:glucose metabolic process"/>
    <property type="evidence" value="ECO:0007669"/>
    <property type="project" value="UniProtKB-KW"/>
</dbReference>
<evidence type="ECO:0000259" key="10">
    <source>
        <dbReference type="Pfam" id="PF02880"/>
    </source>
</evidence>
<dbReference type="Pfam" id="PF02880">
    <property type="entry name" value="PGM_PMM_III"/>
    <property type="match status" value="1"/>
</dbReference>
<dbReference type="OrthoDB" id="8300170at2759"/>
<feature type="domain" description="Alpha-D-phosphohexomutase alpha/beta/alpha" evidence="9">
    <location>
        <begin position="221"/>
        <end position="327"/>
    </location>
</feature>
<dbReference type="CDD" id="cd05799">
    <property type="entry name" value="PGM2"/>
    <property type="match status" value="1"/>
</dbReference>
<evidence type="ECO:0000256" key="3">
    <source>
        <dbReference type="ARBA" id="ARBA00022553"/>
    </source>
</evidence>
<evidence type="ECO:0000313" key="12">
    <source>
        <dbReference type="RefSeq" id="XP_015523670.2"/>
    </source>
</evidence>
<dbReference type="GO" id="GO:0005737">
    <property type="term" value="C:cytoplasm"/>
    <property type="evidence" value="ECO:0007669"/>
    <property type="project" value="UniProtKB-SubCell"/>
</dbReference>
<evidence type="ECO:0000259" key="8">
    <source>
        <dbReference type="Pfam" id="PF02878"/>
    </source>
</evidence>
<dbReference type="InParanoid" id="A0A6J0CB89"/>
<evidence type="ECO:0000256" key="6">
    <source>
        <dbReference type="ARBA" id="ARBA00023235"/>
    </source>
</evidence>
<keyword evidence="4" id="KW-0479">Metal-binding</keyword>
<protein>
    <submittedName>
        <fullName evidence="12 13">Phosphoglucomutase-2</fullName>
    </submittedName>
</protein>
<sequence>MAPKDSVNTGNTILDEKIKEWLSWNNDSAAENEIQNYINEGDVSTLSKLFLTRLEFGTAGLRGRMGPGYSQLNDLVIVQTGQGFVKYLLSTISDAKTKGVVLGYDGRHHSKRFAELTAAILVNNGVRVYMYSKVCPTPFVPYGVLKYKCAAGIMVTASHNPKEDNGYKVYWDNGAQIISPHDKGIQKSILANLEPLESSFNTSGINSHQLFSDPLENVMQTYFKTLKDMVLYPETNKNTVLKFTYTAMHGVGYDYMVKAFDAAKFKPFIVVEEQKDPDPDFPTVKFPNPEEGKSALDLSMRTANQNASGIILANDPDADRLACAEKNQKGEWRVFTGNELGALLGWWMLHHHQVRYPDANLSDVFMLASTVSSKILRSMANKEGFTFEETLTGFKWMGNRVTELLRQKKTVLFAFEEAIGFMCSSTVIDKDGISAGVRVAEMASYLETMGISLAGKLDEIYAEYGHHISDNSYYICHEQLVIKSIFERLRNFNGKPNTYPSSILGGKYPIIGIRDLTTGYDNTQPDNKAILPVSKSSQMVTFTFENGLVLTLRTSGTEPKIKYYTELCASPNKQDLTELKDVLNEMVAAIVLEFLQPELNALIARSS</sequence>
<evidence type="ECO:0000313" key="11">
    <source>
        <dbReference type="Proteomes" id="UP000829291"/>
    </source>
</evidence>
<dbReference type="InterPro" id="IPR005844">
    <property type="entry name" value="A-D-PHexomutase_a/b/a-I"/>
</dbReference>
<dbReference type="InterPro" id="IPR005846">
    <property type="entry name" value="A-D-PHexomutase_a/b/a-III"/>
</dbReference>
<dbReference type="Gene3D" id="3.40.120.10">
    <property type="entry name" value="Alpha-D-Glucose-1,6-Bisphosphate, subunit A, domain 3"/>
    <property type="match status" value="3"/>
</dbReference>
<dbReference type="Proteomes" id="UP000829291">
    <property type="component" value="Chromosome 3"/>
</dbReference>
<evidence type="ECO:0000256" key="1">
    <source>
        <dbReference type="ARBA" id="ARBA00001946"/>
    </source>
</evidence>
<dbReference type="GO" id="GO:0000287">
    <property type="term" value="F:magnesium ion binding"/>
    <property type="evidence" value="ECO:0007669"/>
    <property type="project" value="InterPro"/>
</dbReference>
<proteinExistence type="inferred from homology"/>
<dbReference type="PANTHER" id="PTHR45745:SF1">
    <property type="entry name" value="PHOSPHOGLUCOMUTASE 2B-RELATED"/>
    <property type="match status" value="1"/>
</dbReference>
<keyword evidence="3" id="KW-0597">Phosphoprotein</keyword>
<dbReference type="GO" id="GO:0006166">
    <property type="term" value="P:purine ribonucleoside salvage"/>
    <property type="evidence" value="ECO:0007669"/>
    <property type="project" value="TreeGrafter"/>
</dbReference>
<dbReference type="Pfam" id="PF02878">
    <property type="entry name" value="PGM_PMM_I"/>
    <property type="match status" value="1"/>
</dbReference>
<reference evidence="12 13" key="1">
    <citation type="submission" date="2025-05" db="UniProtKB">
        <authorList>
            <consortium name="RefSeq"/>
        </authorList>
    </citation>
    <scope>IDENTIFICATION</scope>
    <source>
        <tissue evidence="12 13">Thorax and Abdomen</tissue>
    </source>
</reference>
<evidence type="ECO:0000256" key="5">
    <source>
        <dbReference type="ARBA" id="ARBA00022842"/>
    </source>
</evidence>
<dbReference type="AlphaFoldDB" id="A0A6J0CB89"/>
<keyword evidence="6" id="KW-0413">Isomerase</keyword>
<dbReference type="RefSeq" id="XP_015523670.2">
    <property type="nucleotide sequence ID" value="XM_015668184.2"/>
</dbReference>
<dbReference type="PANTHER" id="PTHR45745">
    <property type="entry name" value="PHOSPHOMANNOMUTASE 45A"/>
    <property type="match status" value="1"/>
</dbReference>
<dbReference type="GO" id="GO:0008973">
    <property type="term" value="F:phosphopentomutase activity"/>
    <property type="evidence" value="ECO:0007669"/>
    <property type="project" value="TreeGrafter"/>
</dbReference>
<dbReference type="InterPro" id="IPR005845">
    <property type="entry name" value="A-D-PHexomutase_a/b/a-II"/>
</dbReference>
<name>A0A6J0CB89_NEOLC</name>
<dbReference type="InterPro" id="IPR036900">
    <property type="entry name" value="A-D-PHexomutase_C_sf"/>
</dbReference>
<dbReference type="FunCoup" id="A0A6J0CB89">
    <property type="interactions" value="546"/>
</dbReference>
<accession>A0A6J0CB89</accession>
<keyword evidence="5" id="KW-0460">Magnesium</keyword>
<evidence type="ECO:0000313" key="13">
    <source>
        <dbReference type="RefSeq" id="XP_046589540.1"/>
    </source>
</evidence>
<organism evidence="11 12">
    <name type="scientific">Neodiprion lecontei</name>
    <name type="common">Redheaded pine sawfly</name>
    <dbReference type="NCBI Taxonomy" id="441921"/>
    <lineage>
        <taxon>Eukaryota</taxon>
        <taxon>Metazoa</taxon>
        <taxon>Ecdysozoa</taxon>
        <taxon>Arthropoda</taxon>
        <taxon>Hexapoda</taxon>
        <taxon>Insecta</taxon>
        <taxon>Pterygota</taxon>
        <taxon>Neoptera</taxon>
        <taxon>Endopterygota</taxon>
        <taxon>Hymenoptera</taxon>
        <taxon>Tenthredinoidea</taxon>
        <taxon>Diprionidae</taxon>
        <taxon>Diprioninae</taxon>
        <taxon>Neodiprion</taxon>
    </lineage>
</organism>
<keyword evidence="11" id="KW-1185">Reference proteome</keyword>
<dbReference type="InterPro" id="IPR016055">
    <property type="entry name" value="A-D-PHexomutase_a/b/a-I/II/III"/>
</dbReference>
<evidence type="ECO:0000259" key="7">
    <source>
        <dbReference type="Pfam" id="PF00408"/>
    </source>
</evidence>
<feature type="domain" description="Alpha-D-phosphohexomutase alpha/beta/alpha" evidence="8">
    <location>
        <begin position="54"/>
        <end position="191"/>
    </location>
</feature>
<evidence type="ECO:0000259" key="9">
    <source>
        <dbReference type="Pfam" id="PF02879"/>
    </source>
</evidence>
<gene>
    <name evidence="12 13" type="primary">LOC107227134</name>
</gene>
<dbReference type="InterPro" id="IPR005843">
    <property type="entry name" value="A-D-PHexomutase_C"/>
</dbReference>
<dbReference type="Pfam" id="PF00408">
    <property type="entry name" value="PGM_PMM_IV"/>
    <property type="match status" value="1"/>
</dbReference>
<dbReference type="SUPFAM" id="SSF55957">
    <property type="entry name" value="Phosphoglucomutase, C-terminal domain"/>
    <property type="match status" value="1"/>
</dbReference>
<dbReference type="RefSeq" id="XP_046589540.1">
    <property type="nucleotide sequence ID" value="XM_046733584.1"/>
</dbReference>
<dbReference type="PROSITE" id="PS00710">
    <property type="entry name" value="PGM_PMM"/>
    <property type="match status" value="1"/>
</dbReference>
<dbReference type="SUPFAM" id="SSF53738">
    <property type="entry name" value="Phosphoglucomutase, first 3 domains"/>
    <property type="match status" value="3"/>
</dbReference>
<dbReference type="KEGG" id="nlo:107227134"/>
<dbReference type="GO" id="GO:0005634">
    <property type="term" value="C:nucleus"/>
    <property type="evidence" value="ECO:0007669"/>
    <property type="project" value="TreeGrafter"/>
</dbReference>